<evidence type="ECO:0000313" key="2">
    <source>
        <dbReference type="EMBL" id="MBL3675631.1"/>
    </source>
</evidence>
<dbReference type="Proteomes" id="UP000644749">
    <property type="component" value="Unassembled WGS sequence"/>
</dbReference>
<accession>A0ABS1SA71</accession>
<name>A0ABS1SA71_9RHOB</name>
<evidence type="ECO:0000313" key="3">
    <source>
        <dbReference type="Proteomes" id="UP000644749"/>
    </source>
</evidence>
<evidence type="ECO:0000259" key="1">
    <source>
        <dbReference type="Pfam" id="PF22522"/>
    </source>
</evidence>
<dbReference type="RefSeq" id="WP_191312969.1">
    <property type="nucleotide sequence ID" value="NZ_BNCL01000036.1"/>
</dbReference>
<sequence>MSLSQTQIIRSLGEALQWFEKELAWGAQIAELRHLTGRIGELYTAMITRGQMAKAVNQVGYDVVSAEGEKISVKTITSSTHVSFNASTLQHATRVMILQIEVEENEPSIRELFNCTIEELRPLLRESNGSLRLLMNHRSVALARTSSYPIEDLKEVAGSTWKHLRVIQLENGTILVKEGEQTLPQALPVLREIARDIGVDVLNAMSNPKNTRTLGSDIIKALG</sequence>
<comment type="caution">
    <text evidence="2">The sequence shown here is derived from an EMBL/GenBank/DDBJ whole genome shotgun (WGS) entry which is preliminary data.</text>
</comment>
<gene>
    <name evidence="2" type="ORF">JL111_19360</name>
</gene>
<dbReference type="EMBL" id="JAESHT010000035">
    <property type="protein sequence ID" value="MBL3675631.1"/>
    <property type="molecule type" value="Genomic_DNA"/>
</dbReference>
<dbReference type="Pfam" id="PF22522">
    <property type="entry name" value="DUF6998"/>
    <property type="match status" value="1"/>
</dbReference>
<reference evidence="2 3" key="1">
    <citation type="submission" date="2021-01" db="EMBL/GenBank/DDBJ databases">
        <title>011410 draft genome.</title>
        <authorList>
            <person name="Lang L."/>
        </authorList>
    </citation>
    <scope>NUCLEOTIDE SEQUENCE [LARGE SCALE GENOMIC DNA]</scope>
    <source>
        <strain evidence="2 3">KCTC 42845</strain>
    </source>
</reference>
<keyword evidence="3" id="KW-1185">Reference proteome</keyword>
<feature type="domain" description="DUF6998" evidence="1">
    <location>
        <begin position="11"/>
        <end position="124"/>
    </location>
</feature>
<proteinExistence type="predicted"/>
<protein>
    <recommendedName>
        <fullName evidence="1">DUF6998 domain-containing protein</fullName>
    </recommendedName>
</protein>
<dbReference type="InterPro" id="IPR054267">
    <property type="entry name" value="DUF6998"/>
</dbReference>
<organism evidence="2 3">
    <name type="scientific">Paracoccus aerius</name>
    <dbReference type="NCBI Taxonomy" id="1915382"/>
    <lineage>
        <taxon>Bacteria</taxon>
        <taxon>Pseudomonadati</taxon>
        <taxon>Pseudomonadota</taxon>
        <taxon>Alphaproteobacteria</taxon>
        <taxon>Rhodobacterales</taxon>
        <taxon>Paracoccaceae</taxon>
        <taxon>Paracoccus</taxon>
    </lineage>
</organism>